<evidence type="ECO:0000256" key="1">
    <source>
        <dbReference type="SAM" id="Phobius"/>
    </source>
</evidence>
<evidence type="ECO:0000313" key="5">
    <source>
        <dbReference type="Proteomes" id="UP001501470"/>
    </source>
</evidence>
<feature type="transmembrane region" description="Helical" evidence="1">
    <location>
        <begin position="107"/>
        <end position="127"/>
    </location>
</feature>
<accession>A0ABN2A7K8</accession>
<comment type="caution">
    <text evidence="4">The sequence shown here is derived from an EMBL/GenBank/DDBJ whole genome shotgun (WGS) entry which is preliminary data.</text>
</comment>
<dbReference type="Pfam" id="PF00563">
    <property type="entry name" value="EAL"/>
    <property type="match status" value="1"/>
</dbReference>
<evidence type="ECO:0000259" key="2">
    <source>
        <dbReference type="PROSITE" id="PS50883"/>
    </source>
</evidence>
<feature type="transmembrane region" description="Helical" evidence="1">
    <location>
        <begin position="43"/>
        <end position="62"/>
    </location>
</feature>
<sequence>MIEHKSPVSSSRRLVAAVAACLLAEMLWTALFASGVPVPKVPALLTVPLALGLAALIARAAARAPGLPAAGRRFWRLMTASIALIGVGATIMGHARLHPEDPDALRTVQASAPALVAGVGLALYALLRLPTRSMTRGEWIRLGLDGLTVLISTATFLWHLALRPMLERHTDVRLALGLLLLSMTCLVALVAVMKVVLLGSGPVSPRSMRLMAAAVLVGGLGSAVSPLIASPRWVGLQPMITLVEALLVACAGSVAVSAGAAPATRAAAYSKLPYFAVAATSLLLAAVAYGDHTDVGPVATGAIAVSAAVGLRQLVALRDNALLLSSVRRHEQRMRYQASHDALTGLVNRARFAELLTSALLGQGPVAVLLIDLDDFKGINDTLGHGVGDEVLVTVAERLRRAVRHDDVVARLGGDEFAMLLRDVDAVPAVDVAGRIHDALGTPIHTTGHELLVHASVGIATSTPGDVLETLLRNADLAMYAAKERGKGGHFVYVPGMTTRIVAHAELGAQLRDAIDAELSRPSGSSRELSRPSGSSRQLFLLYQPIVRLDDGRTAATEALVRWRHPSRGVVPPLEFIPAAEQTGLIVPLGRWVLREACRQQATWLRDLGTAAPQSVSVNVAGRQLTDPQFVADVVAALDDAGLDARHLTLEVTETAVLDSAEAVATLEALRGLRVKLALDDFGTAASSLGLLLTCPVTSLKLDRTFVAGITTVARQEAVATAVIRMAQALDLAAVAEGIETQEQARMLRHLGYRFGQGYLYARPLPPDEVAAMSAPALAGRNPSI</sequence>
<feature type="domain" description="GGDEF" evidence="3">
    <location>
        <begin position="364"/>
        <end position="495"/>
    </location>
</feature>
<dbReference type="PROSITE" id="PS50887">
    <property type="entry name" value="GGDEF"/>
    <property type="match status" value="1"/>
</dbReference>
<dbReference type="CDD" id="cd01948">
    <property type="entry name" value="EAL"/>
    <property type="match status" value="1"/>
</dbReference>
<dbReference type="SUPFAM" id="SSF55073">
    <property type="entry name" value="Nucleotide cyclase"/>
    <property type="match status" value="1"/>
</dbReference>
<feature type="domain" description="EAL" evidence="2">
    <location>
        <begin position="522"/>
        <end position="778"/>
    </location>
</feature>
<reference evidence="4 5" key="1">
    <citation type="journal article" date="2019" name="Int. J. Syst. Evol. Microbiol.">
        <title>The Global Catalogue of Microorganisms (GCM) 10K type strain sequencing project: providing services to taxonomists for standard genome sequencing and annotation.</title>
        <authorList>
            <consortium name="The Broad Institute Genomics Platform"/>
            <consortium name="The Broad Institute Genome Sequencing Center for Infectious Disease"/>
            <person name="Wu L."/>
            <person name="Ma J."/>
        </authorList>
    </citation>
    <scope>NUCLEOTIDE SEQUENCE [LARGE SCALE GENOMIC DNA]</scope>
    <source>
        <strain evidence="4 5">JCM 15933</strain>
    </source>
</reference>
<dbReference type="InterPro" id="IPR052155">
    <property type="entry name" value="Biofilm_reg_signaling"/>
</dbReference>
<dbReference type="InterPro" id="IPR001633">
    <property type="entry name" value="EAL_dom"/>
</dbReference>
<dbReference type="SMART" id="SM00267">
    <property type="entry name" value="GGDEF"/>
    <property type="match status" value="1"/>
</dbReference>
<protein>
    <submittedName>
        <fullName evidence="4">Bifunctional diguanylate cyclase/phosphodiesterase</fullName>
    </submittedName>
</protein>
<organism evidence="4 5">
    <name type="scientific">Dactylosporangium maewongense</name>
    <dbReference type="NCBI Taxonomy" id="634393"/>
    <lineage>
        <taxon>Bacteria</taxon>
        <taxon>Bacillati</taxon>
        <taxon>Actinomycetota</taxon>
        <taxon>Actinomycetes</taxon>
        <taxon>Micromonosporales</taxon>
        <taxon>Micromonosporaceae</taxon>
        <taxon>Dactylosporangium</taxon>
    </lineage>
</organism>
<feature type="transmembrane region" description="Helical" evidence="1">
    <location>
        <begin position="74"/>
        <end position="95"/>
    </location>
</feature>
<name>A0ABN2A7K8_9ACTN</name>
<dbReference type="InterPro" id="IPR035919">
    <property type="entry name" value="EAL_sf"/>
</dbReference>
<feature type="transmembrane region" description="Helical" evidence="1">
    <location>
        <begin position="174"/>
        <end position="198"/>
    </location>
</feature>
<keyword evidence="1" id="KW-0812">Transmembrane</keyword>
<dbReference type="CDD" id="cd01949">
    <property type="entry name" value="GGDEF"/>
    <property type="match status" value="1"/>
</dbReference>
<feature type="transmembrane region" description="Helical" evidence="1">
    <location>
        <begin position="240"/>
        <end position="260"/>
    </location>
</feature>
<gene>
    <name evidence="4" type="ORF">GCM10009827_028910</name>
</gene>
<dbReference type="SUPFAM" id="SSF141868">
    <property type="entry name" value="EAL domain-like"/>
    <property type="match status" value="1"/>
</dbReference>
<dbReference type="EMBL" id="BAAAQD010000005">
    <property type="protein sequence ID" value="GAA1512769.1"/>
    <property type="molecule type" value="Genomic_DNA"/>
</dbReference>
<dbReference type="InterPro" id="IPR029787">
    <property type="entry name" value="Nucleotide_cyclase"/>
</dbReference>
<dbReference type="Pfam" id="PF00990">
    <property type="entry name" value="GGDEF"/>
    <property type="match status" value="1"/>
</dbReference>
<evidence type="ECO:0000313" key="4">
    <source>
        <dbReference type="EMBL" id="GAA1512769.1"/>
    </source>
</evidence>
<dbReference type="PANTHER" id="PTHR44757">
    <property type="entry name" value="DIGUANYLATE CYCLASE DGCP"/>
    <property type="match status" value="1"/>
</dbReference>
<feature type="transmembrane region" description="Helical" evidence="1">
    <location>
        <begin position="210"/>
        <end position="228"/>
    </location>
</feature>
<keyword evidence="5" id="KW-1185">Reference proteome</keyword>
<dbReference type="PANTHER" id="PTHR44757:SF2">
    <property type="entry name" value="BIOFILM ARCHITECTURE MAINTENANCE PROTEIN MBAA"/>
    <property type="match status" value="1"/>
</dbReference>
<feature type="transmembrane region" description="Helical" evidence="1">
    <location>
        <begin position="139"/>
        <end position="162"/>
    </location>
</feature>
<evidence type="ECO:0000259" key="3">
    <source>
        <dbReference type="PROSITE" id="PS50887"/>
    </source>
</evidence>
<keyword evidence="1" id="KW-1133">Transmembrane helix</keyword>
<dbReference type="PROSITE" id="PS50883">
    <property type="entry name" value="EAL"/>
    <property type="match status" value="1"/>
</dbReference>
<dbReference type="SMART" id="SM00052">
    <property type="entry name" value="EAL"/>
    <property type="match status" value="1"/>
</dbReference>
<feature type="transmembrane region" description="Helical" evidence="1">
    <location>
        <begin position="272"/>
        <end position="289"/>
    </location>
</feature>
<proteinExistence type="predicted"/>
<dbReference type="Gene3D" id="3.30.70.270">
    <property type="match status" value="1"/>
</dbReference>
<dbReference type="Gene3D" id="3.20.20.450">
    <property type="entry name" value="EAL domain"/>
    <property type="match status" value="1"/>
</dbReference>
<keyword evidence="1" id="KW-0472">Membrane</keyword>
<dbReference type="InterPro" id="IPR000160">
    <property type="entry name" value="GGDEF_dom"/>
</dbReference>
<dbReference type="NCBIfam" id="TIGR00254">
    <property type="entry name" value="GGDEF"/>
    <property type="match status" value="1"/>
</dbReference>
<dbReference type="InterPro" id="IPR043128">
    <property type="entry name" value="Rev_trsase/Diguanyl_cyclase"/>
</dbReference>
<dbReference type="Proteomes" id="UP001501470">
    <property type="component" value="Unassembled WGS sequence"/>
</dbReference>